<dbReference type="RefSeq" id="WP_162830796.1">
    <property type="nucleotide sequence ID" value="NZ_ATYG01000001.1"/>
</dbReference>
<sequence>MTNYASSDQLNLVGLNCPKFSAKTGKTSTKSCEACRHWNGTTCQIKMFDPVLTSLDQT</sequence>
<name>A0ABX2R5D1_9THEO</name>
<organism evidence="1 2">
    <name type="scientific">Carboxydothermus ferrireducens DSM 11255</name>
    <dbReference type="NCBI Taxonomy" id="1119529"/>
    <lineage>
        <taxon>Bacteria</taxon>
        <taxon>Bacillati</taxon>
        <taxon>Bacillota</taxon>
        <taxon>Clostridia</taxon>
        <taxon>Thermoanaerobacterales</taxon>
        <taxon>Thermoanaerobacteraceae</taxon>
        <taxon>Carboxydothermus</taxon>
    </lineage>
</organism>
<keyword evidence="2" id="KW-1185">Reference proteome</keyword>
<protein>
    <submittedName>
        <fullName evidence="1">Uncharacterized protein</fullName>
    </submittedName>
</protein>
<accession>A0ABX2R5D1</accession>
<reference evidence="1 2" key="1">
    <citation type="submission" date="2020-07" db="EMBL/GenBank/DDBJ databases">
        <title>Genomic Encyclopedia of Type Strains, Phase III (KMG-III): the genomes of soil and plant-associated and newly described type strains.</title>
        <authorList>
            <person name="Whitman W."/>
        </authorList>
    </citation>
    <scope>NUCLEOTIDE SEQUENCE [LARGE SCALE GENOMIC DNA]</scope>
    <source>
        <strain evidence="1 2">DSM 11255</strain>
    </source>
</reference>
<evidence type="ECO:0000313" key="2">
    <source>
        <dbReference type="Proteomes" id="UP000604066"/>
    </source>
</evidence>
<comment type="caution">
    <text evidence="1">The sequence shown here is derived from an EMBL/GenBank/DDBJ whole genome shotgun (WGS) entry which is preliminary data.</text>
</comment>
<dbReference type="Proteomes" id="UP000604066">
    <property type="component" value="Unassembled WGS sequence"/>
</dbReference>
<dbReference type="EMBL" id="JACCBS010000001">
    <property type="protein sequence ID" value="NYE56374.1"/>
    <property type="molecule type" value="Genomic_DNA"/>
</dbReference>
<evidence type="ECO:0000313" key="1">
    <source>
        <dbReference type="EMBL" id="NYE56374.1"/>
    </source>
</evidence>
<gene>
    <name evidence="1" type="ORF">HDG70_000080</name>
</gene>
<proteinExistence type="predicted"/>